<dbReference type="OrthoDB" id="48399at2"/>
<accession>A0A2K1P8B5</accession>
<dbReference type="Proteomes" id="UP000236199">
    <property type="component" value="Unassembled WGS sequence"/>
</dbReference>
<organism evidence="2 3">
    <name type="scientific">Petrotoga miotherma DSM 10691</name>
    <dbReference type="NCBI Taxonomy" id="1434326"/>
    <lineage>
        <taxon>Bacteria</taxon>
        <taxon>Thermotogati</taxon>
        <taxon>Thermotogota</taxon>
        <taxon>Thermotogae</taxon>
        <taxon>Petrotogales</taxon>
        <taxon>Petrotogaceae</taxon>
        <taxon>Petrotoga</taxon>
    </lineage>
</organism>
<dbReference type="RefSeq" id="WP_012209626.1">
    <property type="nucleotide sequence ID" value="NZ_AZRM01000043.1"/>
</dbReference>
<reference evidence="2 3" key="1">
    <citation type="submission" date="2013-12" db="EMBL/GenBank/DDBJ databases">
        <title>Comparative genomics of Petrotoga isolates.</title>
        <authorList>
            <person name="Nesbo C.L."/>
            <person name="Charchuk R."/>
            <person name="Chow K."/>
        </authorList>
    </citation>
    <scope>NUCLEOTIDE SEQUENCE [LARGE SCALE GENOMIC DNA]</scope>
    <source>
        <strain evidence="2 3">DSM 10691</strain>
    </source>
</reference>
<feature type="signal peptide" evidence="1">
    <location>
        <begin position="1"/>
        <end position="23"/>
    </location>
</feature>
<proteinExistence type="predicted"/>
<name>A0A2K1P8B5_9BACT</name>
<dbReference type="EMBL" id="AZRM01000043">
    <property type="protein sequence ID" value="PNR99038.1"/>
    <property type="molecule type" value="Genomic_DNA"/>
</dbReference>
<dbReference type="AlphaFoldDB" id="A0A2K1P8B5"/>
<protein>
    <submittedName>
        <fullName evidence="2">Uncharacterized protein</fullName>
    </submittedName>
</protein>
<evidence type="ECO:0000256" key="1">
    <source>
        <dbReference type="SAM" id="SignalP"/>
    </source>
</evidence>
<evidence type="ECO:0000313" key="2">
    <source>
        <dbReference type="EMBL" id="PNR99038.1"/>
    </source>
</evidence>
<sequence>MIQKLKYTLIFSFIIIISSTSFAISKETTVPIYLAVPEYLKITNLSDSRLDLYATVANWGDIVEDSLTFNVESNINYNLTANFTVLSSLPGWQQYLILGSYDLLLSGTGGTPGIHNYILTFQLDVGLLEGLIYTFMEGQIGNIQITVSSN</sequence>
<comment type="caution">
    <text evidence="2">The sequence shown here is derived from an EMBL/GenBank/DDBJ whole genome shotgun (WGS) entry which is preliminary data.</text>
</comment>
<gene>
    <name evidence="2" type="ORF">X928_08220</name>
</gene>
<keyword evidence="1" id="KW-0732">Signal</keyword>
<feature type="chain" id="PRO_5014431299" evidence="1">
    <location>
        <begin position="24"/>
        <end position="150"/>
    </location>
</feature>
<evidence type="ECO:0000313" key="3">
    <source>
        <dbReference type="Proteomes" id="UP000236199"/>
    </source>
</evidence>
<keyword evidence="3" id="KW-1185">Reference proteome</keyword>